<keyword evidence="4 11" id="KW-0963">Cytoplasm</keyword>
<feature type="binding site" evidence="11">
    <location>
        <begin position="114"/>
        <end position="120"/>
    </location>
    <ligand>
        <name>UMP</name>
        <dbReference type="ChEBI" id="CHEBI:57865"/>
    </ligand>
</feature>
<comment type="caution">
    <text evidence="13">The sequence shown here is derived from an EMBL/GenBank/DDBJ whole genome shotgun (WGS) entry which is preliminary data.</text>
</comment>
<evidence type="ECO:0000313" key="13">
    <source>
        <dbReference type="EMBL" id="GBF36609.1"/>
    </source>
</evidence>
<evidence type="ECO:0000256" key="11">
    <source>
        <dbReference type="HAMAP-Rule" id="MF_01220"/>
    </source>
</evidence>
<feature type="binding site" evidence="11">
    <location>
        <position position="141"/>
    </location>
    <ligand>
        <name>ATP</name>
        <dbReference type="ChEBI" id="CHEBI:30616"/>
    </ligand>
</feature>
<keyword evidence="6 11" id="KW-0547">Nucleotide-binding</keyword>
<evidence type="ECO:0000256" key="4">
    <source>
        <dbReference type="ARBA" id="ARBA00022490"/>
    </source>
</evidence>
<feature type="binding site" evidence="11">
    <location>
        <position position="149"/>
    </location>
    <ligand>
        <name>ATP</name>
        <dbReference type="ChEBI" id="CHEBI:30616"/>
    </ligand>
</feature>
<dbReference type="GO" id="GO:0005524">
    <property type="term" value="F:ATP binding"/>
    <property type="evidence" value="ECO:0007669"/>
    <property type="project" value="UniProtKB-KW"/>
</dbReference>
<dbReference type="InterPro" id="IPR036393">
    <property type="entry name" value="AceGlu_kinase-like_sf"/>
</dbReference>
<proteinExistence type="inferred from homology"/>
<comment type="pathway">
    <text evidence="2 11">Pyrimidine metabolism; CTP biosynthesis via de novo pathway; UDP from UMP (UMPK route): step 1/1.</text>
</comment>
<feature type="binding site" evidence="11">
    <location>
        <position position="46"/>
    </location>
    <ligand>
        <name>ATP</name>
        <dbReference type="ChEBI" id="CHEBI:30616"/>
    </ligand>
</feature>
<reference evidence="13 14" key="1">
    <citation type="journal article" date="2019" name="Int. J. Syst. Evol. Microbiol.">
        <title>Methanofervidicoccus abyssi gen. nov., sp. nov., a hydrogenotrophic methanogen, isolated from a hydrothermal vent chimney in the Mid-Cayman Spreading Center, the Caribbean Sea.</title>
        <authorList>
            <person name="Sakai S."/>
            <person name="Takaki Y."/>
            <person name="Miyazaki M."/>
            <person name="Ogawara M."/>
            <person name="Yanagawa K."/>
            <person name="Miyazaki J."/>
            <person name="Takai K."/>
        </authorList>
    </citation>
    <scope>NUCLEOTIDE SEQUENCE [LARGE SCALE GENOMIC DNA]</scope>
    <source>
        <strain evidence="13 14">HHB</strain>
    </source>
</reference>
<evidence type="ECO:0000259" key="12">
    <source>
        <dbReference type="Pfam" id="PF00696"/>
    </source>
</evidence>
<feature type="binding site" evidence="11">
    <location>
        <position position="146"/>
    </location>
    <ligand>
        <name>ATP</name>
        <dbReference type="ChEBI" id="CHEBI:30616"/>
    </ligand>
</feature>
<keyword evidence="5 11" id="KW-0808">Transferase</keyword>
<dbReference type="Pfam" id="PF00696">
    <property type="entry name" value="AA_kinase"/>
    <property type="match status" value="1"/>
</dbReference>
<dbReference type="InterPro" id="IPR011817">
    <property type="entry name" value="Uridylate_kinase"/>
</dbReference>
<protein>
    <recommendedName>
        <fullName evidence="11">Uridylate kinase</fullName>
        <shortName evidence="11">UK</shortName>
        <ecNumber evidence="11">2.7.4.22</ecNumber>
    </recommendedName>
    <alternativeName>
        <fullName evidence="11">Uridine monophosphate kinase</fullName>
        <shortName evidence="11">UMP kinase</shortName>
        <shortName evidence="11">UMPK</shortName>
    </alternativeName>
</protein>
<dbReference type="InterPro" id="IPR001048">
    <property type="entry name" value="Asp/Glu/Uridylate_kinase"/>
</dbReference>
<keyword evidence="9 11" id="KW-0665">Pyrimidine biosynthesis</keyword>
<dbReference type="PIRSF" id="PIRSF005650">
    <property type="entry name" value="Uridylate_kin"/>
    <property type="match status" value="1"/>
</dbReference>
<evidence type="ECO:0000256" key="7">
    <source>
        <dbReference type="ARBA" id="ARBA00022777"/>
    </source>
</evidence>
<feature type="binding site" evidence="11">
    <location>
        <position position="66"/>
    </location>
    <ligand>
        <name>UMP</name>
        <dbReference type="ChEBI" id="CHEBI:57865"/>
    </ligand>
</feature>
<dbReference type="SUPFAM" id="SSF53633">
    <property type="entry name" value="Carbamate kinase-like"/>
    <property type="match status" value="1"/>
</dbReference>
<evidence type="ECO:0000256" key="10">
    <source>
        <dbReference type="ARBA" id="ARBA00047767"/>
    </source>
</evidence>
<accession>A0A401HQT7</accession>
<sequence>MRVVFALGGSVVMPKEGDAENIRKYAEVFKSIKDMGHDVCVVVGGGHVARRYISIAREFTNEAFCDEIGILATRMNSMILIAALGDYSIKKVPEDFKEAEMILSLNKIVVMGGTHPAHTTDAVAASLAEYIGADLLVIATNVDGVYNKDPKKYKDAKKIKLLTTKELVDITKSSSIVAGSSSIVDPLASKIIDRAKLKTVVIKGTPEEIMNVIDNKHNGTLIVPGNKRDFHGET</sequence>
<dbReference type="PANTHER" id="PTHR42833:SF4">
    <property type="entry name" value="URIDYLATE KINASE PUMPKIN, CHLOROPLASTIC"/>
    <property type="match status" value="1"/>
</dbReference>
<comment type="subunit">
    <text evidence="11">Homohexamer.</text>
</comment>
<evidence type="ECO:0000256" key="3">
    <source>
        <dbReference type="ARBA" id="ARBA00007614"/>
    </source>
</evidence>
<dbReference type="PANTHER" id="PTHR42833">
    <property type="entry name" value="URIDYLATE KINASE"/>
    <property type="match status" value="1"/>
</dbReference>
<comment type="catalytic activity">
    <reaction evidence="10 11">
        <text>UMP + ATP = UDP + ADP</text>
        <dbReference type="Rhea" id="RHEA:24400"/>
        <dbReference type="ChEBI" id="CHEBI:30616"/>
        <dbReference type="ChEBI" id="CHEBI:57865"/>
        <dbReference type="ChEBI" id="CHEBI:58223"/>
        <dbReference type="ChEBI" id="CHEBI:456216"/>
        <dbReference type="EC" id="2.7.4.22"/>
    </reaction>
</comment>
<evidence type="ECO:0000256" key="2">
    <source>
        <dbReference type="ARBA" id="ARBA00004791"/>
    </source>
</evidence>
<gene>
    <name evidence="11" type="primary">pyrH</name>
    <name evidence="13" type="ORF">MHHB_P0839</name>
</gene>
<comment type="subcellular location">
    <subcellularLocation>
        <location evidence="1 11">Cytoplasm</location>
    </subcellularLocation>
</comment>
<dbReference type="Gene3D" id="3.40.1160.10">
    <property type="entry name" value="Acetylglutamate kinase-like"/>
    <property type="match status" value="1"/>
</dbReference>
<evidence type="ECO:0000256" key="6">
    <source>
        <dbReference type="ARBA" id="ARBA00022741"/>
    </source>
</evidence>
<dbReference type="InterPro" id="IPR011818">
    <property type="entry name" value="Uridylate_kinase_arch/spir"/>
</dbReference>
<comment type="caution">
    <text evidence="11">Lacks conserved residue(s) required for the propagation of feature annotation.</text>
</comment>
<dbReference type="NCBIfam" id="TIGR02076">
    <property type="entry name" value="pyrH_arch"/>
    <property type="match status" value="1"/>
</dbReference>
<dbReference type="GO" id="GO:0033862">
    <property type="term" value="F:UMP kinase activity"/>
    <property type="evidence" value="ECO:0007669"/>
    <property type="project" value="UniProtKB-EC"/>
</dbReference>
<dbReference type="RefSeq" id="WP_131007369.1">
    <property type="nucleotide sequence ID" value="NZ_BFAX01000003.1"/>
</dbReference>
<feature type="binding site" evidence="11">
    <location>
        <position position="45"/>
    </location>
    <ligand>
        <name>UMP</name>
        <dbReference type="ChEBI" id="CHEBI:57865"/>
    </ligand>
</feature>
<dbReference type="GO" id="GO:0006225">
    <property type="term" value="P:UDP biosynthetic process"/>
    <property type="evidence" value="ECO:0007669"/>
    <property type="project" value="TreeGrafter"/>
</dbReference>
<comment type="function">
    <text evidence="11">Catalyzes the reversible phosphorylation of UMP to UDP.</text>
</comment>
<evidence type="ECO:0000313" key="14">
    <source>
        <dbReference type="Proteomes" id="UP000290527"/>
    </source>
</evidence>
<feature type="binding site" evidence="11">
    <location>
        <position position="140"/>
    </location>
    <ligand>
        <name>ATP</name>
        <dbReference type="ChEBI" id="CHEBI:30616"/>
    </ligand>
</feature>
<comment type="activity regulation">
    <text evidence="11">Inhibited by UTP.</text>
</comment>
<dbReference type="GO" id="GO:0044210">
    <property type="term" value="P:'de novo' CTP biosynthetic process"/>
    <property type="evidence" value="ECO:0007669"/>
    <property type="project" value="UniProtKB-UniRule"/>
</dbReference>
<dbReference type="GO" id="GO:0005737">
    <property type="term" value="C:cytoplasm"/>
    <property type="evidence" value="ECO:0007669"/>
    <property type="project" value="UniProtKB-SubCell"/>
</dbReference>
<comment type="similarity">
    <text evidence="3 11">Belongs to the UMP kinase family.</text>
</comment>
<dbReference type="OrthoDB" id="372251at2157"/>
<name>A0A401HQT7_9EURY</name>
<dbReference type="HAMAP" id="MF_01220_A">
    <property type="entry name" value="PyrH_A"/>
    <property type="match status" value="1"/>
</dbReference>
<evidence type="ECO:0000256" key="5">
    <source>
        <dbReference type="ARBA" id="ARBA00022679"/>
    </source>
</evidence>
<organism evidence="13 14">
    <name type="scientific">Methanofervidicoccus abyssi</name>
    <dbReference type="NCBI Taxonomy" id="2082189"/>
    <lineage>
        <taxon>Archaea</taxon>
        <taxon>Methanobacteriati</taxon>
        <taxon>Methanobacteriota</taxon>
        <taxon>Methanomada group</taxon>
        <taxon>Methanococci</taxon>
        <taxon>Methanococcales</taxon>
        <taxon>Methanofervidicoccus</taxon>
    </lineage>
</organism>
<feature type="domain" description="Aspartate/glutamate/uridylate kinase" evidence="12">
    <location>
        <begin position="1"/>
        <end position="202"/>
    </location>
</feature>
<keyword evidence="14" id="KW-1185">Reference proteome</keyword>
<evidence type="ECO:0000256" key="1">
    <source>
        <dbReference type="ARBA" id="ARBA00004496"/>
    </source>
</evidence>
<feature type="binding site" evidence="11">
    <location>
        <position position="50"/>
    </location>
    <ligand>
        <name>ATP</name>
        <dbReference type="ChEBI" id="CHEBI:30616"/>
    </ligand>
</feature>
<keyword evidence="7 11" id="KW-0418">Kinase</keyword>
<keyword evidence="8 11" id="KW-0067">ATP-binding</keyword>
<feature type="binding site" evidence="11">
    <location>
        <begin position="9"/>
        <end position="10"/>
    </location>
    <ligand>
        <name>ATP</name>
        <dbReference type="ChEBI" id="CHEBI:30616"/>
    </ligand>
</feature>
<dbReference type="Proteomes" id="UP000290527">
    <property type="component" value="Unassembled WGS sequence"/>
</dbReference>
<dbReference type="UniPathway" id="UPA00159">
    <property type="reaction ID" value="UER00275"/>
</dbReference>
<dbReference type="EMBL" id="BFAX01000003">
    <property type="protein sequence ID" value="GBF36609.1"/>
    <property type="molecule type" value="Genomic_DNA"/>
</dbReference>
<dbReference type="AlphaFoldDB" id="A0A401HQT7"/>
<evidence type="ECO:0000256" key="8">
    <source>
        <dbReference type="ARBA" id="ARBA00022840"/>
    </source>
</evidence>
<dbReference type="EC" id="2.7.4.22" evidence="11"/>
<evidence type="ECO:0000256" key="9">
    <source>
        <dbReference type="ARBA" id="ARBA00022975"/>
    </source>
</evidence>